<protein>
    <recommendedName>
        <fullName evidence="4">YbjN domain-containing protein</fullName>
    </recommendedName>
</protein>
<feature type="chain" id="PRO_5046012933" description="YbjN domain-containing protein" evidence="1">
    <location>
        <begin position="22"/>
        <end position="157"/>
    </location>
</feature>
<sequence>MNRHAIPAVALVALLAAPAGAAAPPATKETAASPAVQQTAAAIVATMSSSTSSARKESYQSIDFNGCRLSYTVSGTYPSGGLYTIKFQDLDFSALDVAACRSGQDYTDYVVLRFKKPFSYRSLTDTLSVSTTVINVADPEAAQTLLEGFVRLAEQCR</sequence>
<proteinExistence type="predicted"/>
<keyword evidence="3" id="KW-1185">Reference proteome</keyword>
<evidence type="ECO:0000313" key="3">
    <source>
        <dbReference type="Proteomes" id="UP000683557"/>
    </source>
</evidence>
<accession>A0ABX8J7S0</accession>
<evidence type="ECO:0000313" key="2">
    <source>
        <dbReference type="EMBL" id="QWV94489.1"/>
    </source>
</evidence>
<dbReference type="RefSeq" id="WP_216801229.1">
    <property type="nucleotide sequence ID" value="NZ_CP076723.1"/>
</dbReference>
<dbReference type="EMBL" id="CP076723">
    <property type="protein sequence ID" value="QWV94489.1"/>
    <property type="molecule type" value="Genomic_DNA"/>
</dbReference>
<name>A0ABX8J7S0_9BACT</name>
<evidence type="ECO:0000256" key="1">
    <source>
        <dbReference type="SAM" id="SignalP"/>
    </source>
</evidence>
<reference evidence="2 3" key="1">
    <citation type="submission" date="2021-06" db="EMBL/GenBank/DDBJ databases">
        <title>Gemonas diversity in paddy soil.</title>
        <authorList>
            <person name="Liu G."/>
        </authorList>
    </citation>
    <scope>NUCLEOTIDE SEQUENCE [LARGE SCALE GENOMIC DNA]</scope>
    <source>
        <strain evidence="2 3">RG10</strain>
    </source>
</reference>
<dbReference type="Proteomes" id="UP000683557">
    <property type="component" value="Chromosome"/>
</dbReference>
<gene>
    <name evidence="2" type="ORF">KP004_04700</name>
</gene>
<organism evidence="2 3">
    <name type="scientific">Geomonas oryzisoli</name>
    <dbReference type="NCBI Taxonomy" id="2847992"/>
    <lineage>
        <taxon>Bacteria</taxon>
        <taxon>Pseudomonadati</taxon>
        <taxon>Thermodesulfobacteriota</taxon>
        <taxon>Desulfuromonadia</taxon>
        <taxon>Geobacterales</taxon>
        <taxon>Geobacteraceae</taxon>
        <taxon>Geomonas</taxon>
    </lineage>
</organism>
<keyword evidence="1" id="KW-0732">Signal</keyword>
<evidence type="ECO:0008006" key="4">
    <source>
        <dbReference type="Google" id="ProtNLM"/>
    </source>
</evidence>
<feature type="signal peptide" evidence="1">
    <location>
        <begin position="1"/>
        <end position="21"/>
    </location>
</feature>